<evidence type="ECO:0000313" key="2">
    <source>
        <dbReference type="EMBL" id="MFC7059754.1"/>
    </source>
</evidence>
<evidence type="ECO:0000313" key="3">
    <source>
        <dbReference type="Proteomes" id="UP001596445"/>
    </source>
</evidence>
<keyword evidence="3" id="KW-1185">Reference proteome</keyword>
<accession>A0ABD5W7Q9</accession>
<dbReference type="RefSeq" id="WP_382186678.1">
    <property type="nucleotide sequence ID" value="NZ_JBHSZI010000001.1"/>
</dbReference>
<feature type="region of interest" description="Disordered" evidence="1">
    <location>
        <begin position="43"/>
        <end position="88"/>
    </location>
</feature>
<gene>
    <name evidence="2" type="ORF">ACFQQG_18140</name>
</gene>
<organism evidence="2 3">
    <name type="scientific">Halovenus salina</name>
    <dbReference type="NCBI Taxonomy" id="1510225"/>
    <lineage>
        <taxon>Archaea</taxon>
        <taxon>Methanobacteriati</taxon>
        <taxon>Methanobacteriota</taxon>
        <taxon>Stenosarchaea group</taxon>
        <taxon>Halobacteria</taxon>
        <taxon>Halobacteriales</taxon>
        <taxon>Haloarculaceae</taxon>
        <taxon>Halovenus</taxon>
    </lineage>
</organism>
<dbReference type="InterPro" id="IPR055967">
    <property type="entry name" value="DUF7545"/>
</dbReference>
<comment type="caution">
    <text evidence="2">The sequence shown here is derived from an EMBL/GenBank/DDBJ whole genome shotgun (WGS) entry which is preliminary data.</text>
</comment>
<dbReference type="EMBL" id="JBHSZI010000001">
    <property type="protein sequence ID" value="MFC7059754.1"/>
    <property type="molecule type" value="Genomic_DNA"/>
</dbReference>
<dbReference type="Proteomes" id="UP001596445">
    <property type="component" value="Unassembled WGS sequence"/>
</dbReference>
<proteinExistence type="predicted"/>
<protein>
    <submittedName>
        <fullName evidence="2">Uncharacterized protein</fullName>
    </submittedName>
</protein>
<name>A0ABD5W7Q9_9EURY</name>
<dbReference type="Pfam" id="PF24411">
    <property type="entry name" value="DUF7545"/>
    <property type="match status" value="1"/>
</dbReference>
<dbReference type="AlphaFoldDB" id="A0ABD5W7Q9"/>
<feature type="compositionally biased region" description="Low complexity" evidence="1">
    <location>
        <begin position="53"/>
        <end position="64"/>
    </location>
</feature>
<feature type="compositionally biased region" description="Low complexity" evidence="1">
    <location>
        <begin position="77"/>
        <end position="88"/>
    </location>
</feature>
<reference evidence="2 3" key="1">
    <citation type="journal article" date="2019" name="Int. J. Syst. Evol. Microbiol.">
        <title>The Global Catalogue of Microorganisms (GCM) 10K type strain sequencing project: providing services to taxonomists for standard genome sequencing and annotation.</title>
        <authorList>
            <consortium name="The Broad Institute Genomics Platform"/>
            <consortium name="The Broad Institute Genome Sequencing Center for Infectious Disease"/>
            <person name="Wu L."/>
            <person name="Ma J."/>
        </authorList>
    </citation>
    <scope>NUCLEOTIDE SEQUENCE [LARGE SCALE GENOMIC DNA]</scope>
    <source>
        <strain evidence="2 3">JCM 30072</strain>
    </source>
</reference>
<evidence type="ECO:0000256" key="1">
    <source>
        <dbReference type="SAM" id="MobiDB-lite"/>
    </source>
</evidence>
<sequence>MAQESATVSIEMDGDSDEFEIPLALTEALSEDEESSAEVVGNLALQDWHSRPTASSTTATAMSARHSKPQRRQPWTSSKSGSARASRR</sequence>